<protein>
    <recommendedName>
        <fullName evidence="4">Lipoprotein</fullName>
    </recommendedName>
</protein>
<proteinExistence type="predicted"/>
<dbReference type="AlphaFoldDB" id="A0A3N1P3Z8"/>
<reference evidence="2 3" key="1">
    <citation type="submission" date="2018-11" db="EMBL/GenBank/DDBJ databases">
        <title>Genomic Encyclopedia of Type Strains, Phase IV (KMG-IV): sequencing the most valuable type-strain genomes for metagenomic binning, comparative biology and taxonomic classification.</title>
        <authorList>
            <person name="Goeker M."/>
        </authorList>
    </citation>
    <scope>NUCLEOTIDE SEQUENCE [LARGE SCALE GENOMIC DNA]</scope>
    <source>
        <strain evidence="2 3">DSM 16974</strain>
    </source>
</reference>
<feature type="signal peptide" evidence="1">
    <location>
        <begin position="1"/>
        <end position="23"/>
    </location>
</feature>
<feature type="chain" id="PRO_5018278263" description="Lipoprotein" evidence="1">
    <location>
        <begin position="24"/>
        <end position="193"/>
    </location>
</feature>
<dbReference type="RefSeq" id="WP_123636906.1">
    <property type="nucleotide sequence ID" value="NZ_RJUK01000001.1"/>
</dbReference>
<evidence type="ECO:0000313" key="2">
    <source>
        <dbReference type="EMBL" id="ROQ19566.1"/>
    </source>
</evidence>
<comment type="caution">
    <text evidence="2">The sequence shown here is derived from an EMBL/GenBank/DDBJ whole genome shotgun (WGS) entry which is preliminary data.</text>
</comment>
<keyword evidence="1" id="KW-0732">Signal</keyword>
<organism evidence="2 3">
    <name type="scientific">Marinimicrobium koreense</name>
    <dbReference type="NCBI Taxonomy" id="306545"/>
    <lineage>
        <taxon>Bacteria</taxon>
        <taxon>Pseudomonadati</taxon>
        <taxon>Pseudomonadota</taxon>
        <taxon>Gammaproteobacteria</taxon>
        <taxon>Cellvibrionales</taxon>
        <taxon>Cellvibrionaceae</taxon>
        <taxon>Marinimicrobium</taxon>
    </lineage>
</organism>
<dbReference type="EMBL" id="RJUK01000001">
    <property type="protein sequence ID" value="ROQ19566.1"/>
    <property type="molecule type" value="Genomic_DNA"/>
</dbReference>
<sequence>MTTWGYIKAVSLLSLLALSGCVAEDDEGEDTRELDSSGGGSCSFQELVTASDRDAANACGTQVSTQFLAADAYYQQALELCAEGYQSEAEEVYGNYETQVNYARDVAAGFDCGSGSTGGGGGGVSVEDPSEQIYYNLCVGQTTDTIYASCYGPVQYGDNDCGPNTDGVSYSYLTKYDSRSECINERDDYLRNF</sequence>
<evidence type="ECO:0000256" key="1">
    <source>
        <dbReference type="SAM" id="SignalP"/>
    </source>
</evidence>
<evidence type="ECO:0000313" key="3">
    <source>
        <dbReference type="Proteomes" id="UP000273643"/>
    </source>
</evidence>
<gene>
    <name evidence="2" type="ORF">EDC38_0150</name>
</gene>
<accession>A0A3N1P3Z8</accession>
<keyword evidence="3" id="KW-1185">Reference proteome</keyword>
<dbReference type="OrthoDB" id="5704621at2"/>
<name>A0A3N1P3Z8_9GAMM</name>
<dbReference type="Proteomes" id="UP000273643">
    <property type="component" value="Unassembled WGS sequence"/>
</dbReference>
<evidence type="ECO:0008006" key="4">
    <source>
        <dbReference type="Google" id="ProtNLM"/>
    </source>
</evidence>